<dbReference type="Proteomes" id="UP000636479">
    <property type="component" value="Unassembled WGS sequence"/>
</dbReference>
<evidence type="ECO:0000313" key="2">
    <source>
        <dbReference type="Proteomes" id="UP000636479"/>
    </source>
</evidence>
<name>A0A8H6VX61_9AGAR</name>
<evidence type="ECO:0000313" key="1">
    <source>
        <dbReference type="EMBL" id="KAF7293418.1"/>
    </source>
</evidence>
<gene>
    <name evidence="1" type="ORF">MIND_01119000</name>
</gene>
<dbReference type="RefSeq" id="XP_037215581.1">
    <property type="nucleotide sequence ID" value="XM_037367749.1"/>
</dbReference>
<dbReference type="EMBL" id="JACAZF010000010">
    <property type="protein sequence ID" value="KAF7293418.1"/>
    <property type="molecule type" value="Genomic_DNA"/>
</dbReference>
<reference evidence="1" key="1">
    <citation type="submission" date="2020-05" db="EMBL/GenBank/DDBJ databases">
        <title>Mycena genomes resolve the evolution of fungal bioluminescence.</title>
        <authorList>
            <person name="Tsai I.J."/>
        </authorList>
    </citation>
    <scope>NUCLEOTIDE SEQUENCE</scope>
    <source>
        <strain evidence="1">171206Taipei</strain>
    </source>
</reference>
<proteinExistence type="predicted"/>
<keyword evidence="2" id="KW-1185">Reference proteome</keyword>
<dbReference type="AlphaFoldDB" id="A0A8H6VX61"/>
<dbReference type="GeneID" id="59350265"/>
<accession>A0A8H6VX61</accession>
<organism evidence="1 2">
    <name type="scientific">Mycena indigotica</name>
    <dbReference type="NCBI Taxonomy" id="2126181"/>
    <lineage>
        <taxon>Eukaryota</taxon>
        <taxon>Fungi</taxon>
        <taxon>Dikarya</taxon>
        <taxon>Basidiomycota</taxon>
        <taxon>Agaricomycotina</taxon>
        <taxon>Agaricomycetes</taxon>
        <taxon>Agaricomycetidae</taxon>
        <taxon>Agaricales</taxon>
        <taxon>Marasmiineae</taxon>
        <taxon>Mycenaceae</taxon>
        <taxon>Mycena</taxon>
    </lineage>
</organism>
<comment type="caution">
    <text evidence="1">The sequence shown here is derived from an EMBL/GenBank/DDBJ whole genome shotgun (WGS) entry which is preliminary data.</text>
</comment>
<protein>
    <submittedName>
        <fullName evidence="1">Uncharacterized protein</fullName>
    </submittedName>
</protein>
<sequence>METLNAFLRPHGIALHYLDERSQPTLSAVKEALLNPALLGYLITPEMDRNALAKGMWERLSEFGSRVRGTDKRWDEAEEQGLVDVDKTIELGTAYRRSKNRPLTVEGILEVYRYRLALVERGPILEPSDANVANFESK</sequence>